<evidence type="ECO:0000313" key="7">
    <source>
        <dbReference type="EMBL" id="KZC22708.1"/>
    </source>
</evidence>
<dbReference type="GO" id="GO:0003677">
    <property type="term" value="F:DNA binding"/>
    <property type="evidence" value="ECO:0007669"/>
    <property type="project" value="InterPro"/>
</dbReference>
<dbReference type="InterPro" id="IPR014284">
    <property type="entry name" value="RNA_pol_sigma-70_dom"/>
</dbReference>
<proteinExistence type="inferred from homology"/>
<dbReference type="eggNOG" id="COG1595">
    <property type="taxonomic scope" value="Bacteria"/>
</dbReference>
<organism evidence="7 8">
    <name type="scientific">Rhodanobacter thiooxydans</name>
    <dbReference type="NCBI Taxonomy" id="416169"/>
    <lineage>
        <taxon>Bacteria</taxon>
        <taxon>Pseudomonadati</taxon>
        <taxon>Pseudomonadota</taxon>
        <taxon>Gammaproteobacteria</taxon>
        <taxon>Lysobacterales</taxon>
        <taxon>Rhodanobacteraceae</taxon>
        <taxon>Rhodanobacter</taxon>
    </lineage>
</organism>
<keyword evidence="2" id="KW-0805">Transcription regulation</keyword>
<dbReference type="InterPro" id="IPR039425">
    <property type="entry name" value="RNA_pol_sigma-70-like"/>
</dbReference>
<comment type="caution">
    <text evidence="7">The sequence shown here is derived from an EMBL/GenBank/DDBJ whole genome shotgun (WGS) entry which is preliminary data.</text>
</comment>
<evidence type="ECO:0000256" key="3">
    <source>
        <dbReference type="ARBA" id="ARBA00023082"/>
    </source>
</evidence>
<reference evidence="7 8" key="1">
    <citation type="journal article" date="2016" name="MBio">
        <title>Lateral Gene Transfer in a Heavy Metal-Contaminated-Groundwater Microbial Community.</title>
        <authorList>
            <person name="Hemme C.L."/>
            <person name="Green S.J."/>
            <person name="Rishishwar L."/>
            <person name="Prakash O."/>
            <person name="Pettenato A."/>
            <person name="Chakraborty R."/>
            <person name="Deutschbauer A.M."/>
            <person name="Van Nostrand J.D."/>
            <person name="Wu L."/>
            <person name="He Z."/>
            <person name="Jordan I.K."/>
            <person name="Hazen T.C."/>
            <person name="Arkin A.P."/>
            <person name="Kostka J.E."/>
            <person name="Zhou J."/>
        </authorList>
    </citation>
    <scope>NUCLEOTIDE SEQUENCE [LARGE SCALE GENOMIC DNA]</scope>
    <source>
        <strain evidence="7 8">FW104-T7</strain>
    </source>
</reference>
<dbReference type="SUPFAM" id="SSF88946">
    <property type="entry name" value="Sigma2 domain of RNA polymerase sigma factors"/>
    <property type="match status" value="1"/>
</dbReference>
<dbReference type="InterPro" id="IPR013249">
    <property type="entry name" value="RNA_pol_sigma70_r4_t2"/>
</dbReference>
<dbReference type="InterPro" id="IPR007627">
    <property type="entry name" value="RNA_pol_sigma70_r2"/>
</dbReference>
<evidence type="ECO:0000256" key="1">
    <source>
        <dbReference type="ARBA" id="ARBA00010641"/>
    </source>
</evidence>
<accession>A0A154QEL9</accession>
<dbReference type="AlphaFoldDB" id="A0A154QEL9"/>
<dbReference type="Gene3D" id="1.10.10.10">
    <property type="entry name" value="Winged helix-like DNA-binding domain superfamily/Winged helix DNA-binding domain"/>
    <property type="match status" value="1"/>
</dbReference>
<gene>
    <name evidence="7" type="ORF">RHOFW104T7_18065</name>
</gene>
<feature type="domain" description="RNA polymerase sigma-70 region 2" evidence="5">
    <location>
        <begin position="26"/>
        <end position="86"/>
    </location>
</feature>
<dbReference type="PANTHER" id="PTHR43133:SF51">
    <property type="entry name" value="RNA POLYMERASE SIGMA FACTOR"/>
    <property type="match status" value="1"/>
</dbReference>
<dbReference type="STRING" id="416169.RHOFW104T7_18065"/>
<name>A0A154QEL9_9GAMM</name>
<dbReference type="InterPro" id="IPR013325">
    <property type="entry name" value="RNA_pol_sigma_r2"/>
</dbReference>
<evidence type="ECO:0000259" key="6">
    <source>
        <dbReference type="Pfam" id="PF08281"/>
    </source>
</evidence>
<dbReference type="InterPro" id="IPR013324">
    <property type="entry name" value="RNA_pol_sigma_r3/r4-like"/>
</dbReference>
<comment type="similarity">
    <text evidence="1">Belongs to the sigma-70 factor family. ECF subfamily.</text>
</comment>
<feature type="domain" description="RNA polymerase sigma factor 70 region 4 type 2" evidence="6">
    <location>
        <begin position="112"/>
        <end position="161"/>
    </location>
</feature>
<dbReference type="GO" id="GO:0006352">
    <property type="term" value="P:DNA-templated transcription initiation"/>
    <property type="evidence" value="ECO:0007669"/>
    <property type="project" value="InterPro"/>
</dbReference>
<evidence type="ECO:0000313" key="8">
    <source>
        <dbReference type="Proteomes" id="UP000076131"/>
    </source>
</evidence>
<dbReference type="PANTHER" id="PTHR43133">
    <property type="entry name" value="RNA POLYMERASE ECF-TYPE SIGMA FACTO"/>
    <property type="match status" value="1"/>
</dbReference>
<dbReference type="GO" id="GO:0016987">
    <property type="term" value="F:sigma factor activity"/>
    <property type="evidence" value="ECO:0007669"/>
    <property type="project" value="UniProtKB-KW"/>
</dbReference>
<evidence type="ECO:0000256" key="4">
    <source>
        <dbReference type="ARBA" id="ARBA00023163"/>
    </source>
</evidence>
<evidence type="ECO:0000256" key="2">
    <source>
        <dbReference type="ARBA" id="ARBA00023015"/>
    </source>
</evidence>
<keyword evidence="8" id="KW-1185">Reference proteome</keyword>
<dbReference type="EMBL" id="LVJS01000054">
    <property type="protein sequence ID" value="KZC22708.1"/>
    <property type="molecule type" value="Genomic_DNA"/>
</dbReference>
<dbReference type="SUPFAM" id="SSF88659">
    <property type="entry name" value="Sigma3 and sigma4 domains of RNA polymerase sigma factors"/>
    <property type="match status" value="1"/>
</dbReference>
<sequence length="169" mass="19370">MRHDPALLESARQGDLAAVERLLTVCRPDLRRIAQSQCASSVDPDDAVQESLLLIYRRLGTLRTIAAFPAWAFSIVRHECHRLLRAMRGQVALPEPDHAIFIYVEHLDLRSDLAAAIQSLPEKYREAIILRDFEEYSISEIAGQLLLTREAVKSRIHRGRQMVQEYLRD</sequence>
<dbReference type="Gene3D" id="1.10.1740.10">
    <property type="match status" value="1"/>
</dbReference>
<dbReference type="RefSeq" id="WP_008436357.1">
    <property type="nucleotide sequence ID" value="NZ_LVJS01000054.1"/>
</dbReference>
<evidence type="ECO:0000259" key="5">
    <source>
        <dbReference type="Pfam" id="PF04542"/>
    </source>
</evidence>
<keyword evidence="3" id="KW-0731">Sigma factor</keyword>
<keyword evidence="4" id="KW-0804">Transcription</keyword>
<dbReference type="Pfam" id="PF08281">
    <property type="entry name" value="Sigma70_r4_2"/>
    <property type="match status" value="1"/>
</dbReference>
<dbReference type="Proteomes" id="UP000076131">
    <property type="component" value="Unassembled WGS sequence"/>
</dbReference>
<dbReference type="CDD" id="cd06171">
    <property type="entry name" value="Sigma70_r4"/>
    <property type="match status" value="1"/>
</dbReference>
<protein>
    <submittedName>
        <fullName evidence="7">RNA polymerase</fullName>
    </submittedName>
</protein>
<dbReference type="Pfam" id="PF04542">
    <property type="entry name" value="Sigma70_r2"/>
    <property type="match status" value="1"/>
</dbReference>
<dbReference type="NCBIfam" id="TIGR02937">
    <property type="entry name" value="sigma70-ECF"/>
    <property type="match status" value="1"/>
</dbReference>
<dbReference type="InterPro" id="IPR036388">
    <property type="entry name" value="WH-like_DNA-bd_sf"/>
</dbReference>